<dbReference type="Pfam" id="PF00512">
    <property type="entry name" value="HisKA"/>
    <property type="match status" value="1"/>
</dbReference>
<dbReference type="InterPro" id="IPR004358">
    <property type="entry name" value="Sig_transdc_His_kin-like_C"/>
</dbReference>
<keyword evidence="5" id="KW-0808">Transferase</keyword>
<protein>
    <recommendedName>
        <fullName evidence="3">histidine kinase</fullName>
        <ecNumber evidence="3">2.7.13.3</ecNumber>
    </recommendedName>
</protein>
<keyword evidence="9 10" id="KW-0472">Membrane</keyword>
<dbReference type="Pfam" id="PF02518">
    <property type="entry name" value="HATPase_c"/>
    <property type="match status" value="1"/>
</dbReference>
<evidence type="ECO:0000256" key="1">
    <source>
        <dbReference type="ARBA" id="ARBA00000085"/>
    </source>
</evidence>
<sequence length="437" mass="50050">MTGSRTSLWKRFFPNTIKTRIAVFYALTVLAIGIIYSGCLMYVVFETETQLMSSTMDSMVTEIVNNDLAHGKPPRLDQFSRLYIAEDPVHDIPERFAGIPDGYSEYTSGEDLHIFVKTIDNKKYVLTRSQHEFEKWERKLFLKGLFILFAISLVSFGLGFWMAKRSFQPIDRLMNETRQLNQELKEGRLGPDSFSGMWEKNEIGELAESFRITTSRLRQLSMGERQFASEVSHELRTPLTVMSTSIELLGNSENLNDHERQIISRAQRTASRMKEMISIFLNLVRQDYEHTEKIAEITEIVEENEPVWRRESDAKGLQLIVEFHENVCREKFNAILVASVFNNLVFNAIRYTKKGHVKIVVGKDSFSVLDTGAGISASEKERIFDKGYRGRPEITEGIAGYGLGLSIASRICDVLNWRITMESHEGNGTTFTVSFNR</sequence>
<evidence type="ECO:0000256" key="2">
    <source>
        <dbReference type="ARBA" id="ARBA00004370"/>
    </source>
</evidence>
<evidence type="ECO:0000256" key="3">
    <source>
        <dbReference type="ARBA" id="ARBA00012438"/>
    </source>
</evidence>
<dbReference type="EMBL" id="CP098251">
    <property type="protein sequence ID" value="WAV90898.1"/>
    <property type="molecule type" value="Genomic_DNA"/>
</dbReference>
<dbReference type="InterPro" id="IPR003661">
    <property type="entry name" value="HisK_dim/P_dom"/>
</dbReference>
<dbReference type="CDD" id="cd00082">
    <property type="entry name" value="HisKA"/>
    <property type="match status" value="1"/>
</dbReference>
<evidence type="ECO:0000256" key="7">
    <source>
        <dbReference type="ARBA" id="ARBA00022777"/>
    </source>
</evidence>
<dbReference type="PANTHER" id="PTHR45436:SF16">
    <property type="entry name" value="HISTIDINE KINASE"/>
    <property type="match status" value="1"/>
</dbReference>
<evidence type="ECO:0000256" key="10">
    <source>
        <dbReference type="SAM" id="Phobius"/>
    </source>
</evidence>
<dbReference type="AlphaFoldDB" id="A0A9E9NSP9"/>
<dbReference type="Proteomes" id="UP001164819">
    <property type="component" value="Chromosome"/>
</dbReference>
<evidence type="ECO:0000256" key="8">
    <source>
        <dbReference type="ARBA" id="ARBA00022989"/>
    </source>
</evidence>
<dbReference type="GO" id="GO:0005886">
    <property type="term" value="C:plasma membrane"/>
    <property type="evidence" value="ECO:0007669"/>
    <property type="project" value="TreeGrafter"/>
</dbReference>
<feature type="domain" description="Histidine kinase" evidence="11">
    <location>
        <begin position="230"/>
        <end position="437"/>
    </location>
</feature>
<dbReference type="GO" id="GO:0000155">
    <property type="term" value="F:phosphorelay sensor kinase activity"/>
    <property type="evidence" value="ECO:0007669"/>
    <property type="project" value="InterPro"/>
</dbReference>
<dbReference type="InterPro" id="IPR003594">
    <property type="entry name" value="HATPase_dom"/>
</dbReference>
<dbReference type="SUPFAM" id="SSF55874">
    <property type="entry name" value="ATPase domain of HSP90 chaperone/DNA topoisomerase II/histidine kinase"/>
    <property type="match status" value="1"/>
</dbReference>
<evidence type="ECO:0000313" key="12">
    <source>
        <dbReference type="EMBL" id="WAV90898.1"/>
    </source>
</evidence>
<keyword evidence="7 12" id="KW-0418">Kinase</keyword>
<keyword evidence="4" id="KW-0597">Phosphoprotein</keyword>
<organism evidence="12">
    <name type="scientific">Oxalobacter aliiformigenes</name>
    <dbReference type="NCBI Taxonomy" id="2946593"/>
    <lineage>
        <taxon>Bacteria</taxon>
        <taxon>Pseudomonadati</taxon>
        <taxon>Pseudomonadota</taxon>
        <taxon>Betaproteobacteria</taxon>
        <taxon>Burkholderiales</taxon>
        <taxon>Oxalobacteraceae</taxon>
        <taxon>Oxalobacter</taxon>
    </lineage>
</organism>
<proteinExistence type="predicted"/>
<dbReference type="PRINTS" id="PR00344">
    <property type="entry name" value="BCTRLSENSOR"/>
</dbReference>
<comment type="subcellular location">
    <subcellularLocation>
        <location evidence="2">Membrane</location>
    </subcellularLocation>
</comment>
<dbReference type="PANTHER" id="PTHR45436">
    <property type="entry name" value="SENSOR HISTIDINE KINASE YKOH"/>
    <property type="match status" value="1"/>
</dbReference>
<name>A0A9E9NSP9_9BURK</name>
<keyword evidence="8 10" id="KW-1133">Transmembrane helix</keyword>
<dbReference type="PROSITE" id="PS50109">
    <property type="entry name" value="HIS_KIN"/>
    <property type="match status" value="1"/>
</dbReference>
<dbReference type="InterPro" id="IPR036097">
    <property type="entry name" value="HisK_dim/P_sf"/>
</dbReference>
<evidence type="ECO:0000256" key="6">
    <source>
        <dbReference type="ARBA" id="ARBA00022692"/>
    </source>
</evidence>
<dbReference type="Gene3D" id="3.30.565.10">
    <property type="entry name" value="Histidine kinase-like ATPase, C-terminal domain"/>
    <property type="match status" value="1"/>
</dbReference>
<evidence type="ECO:0000259" key="11">
    <source>
        <dbReference type="PROSITE" id="PS50109"/>
    </source>
</evidence>
<evidence type="ECO:0000256" key="9">
    <source>
        <dbReference type="ARBA" id="ARBA00023136"/>
    </source>
</evidence>
<dbReference type="InterPro" id="IPR036890">
    <property type="entry name" value="HATPase_C_sf"/>
</dbReference>
<accession>A0A9E9NSP9</accession>
<feature type="transmembrane region" description="Helical" evidence="10">
    <location>
        <begin position="21"/>
        <end position="45"/>
    </location>
</feature>
<dbReference type="SMART" id="SM00387">
    <property type="entry name" value="HATPase_c"/>
    <property type="match status" value="1"/>
</dbReference>
<dbReference type="SMART" id="SM00388">
    <property type="entry name" value="HisKA"/>
    <property type="match status" value="1"/>
</dbReference>
<feature type="transmembrane region" description="Helical" evidence="10">
    <location>
        <begin position="140"/>
        <end position="163"/>
    </location>
</feature>
<dbReference type="Gene3D" id="1.10.287.130">
    <property type="match status" value="1"/>
</dbReference>
<dbReference type="InterPro" id="IPR005467">
    <property type="entry name" value="His_kinase_dom"/>
</dbReference>
<dbReference type="EC" id="2.7.13.3" evidence="3"/>
<dbReference type="SUPFAM" id="SSF47384">
    <property type="entry name" value="Homodimeric domain of signal transducing histidine kinase"/>
    <property type="match status" value="1"/>
</dbReference>
<reference evidence="12" key="1">
    <citation type="journal article" date="2022" name="Front. Microbiol.">
        <title>New perspectives on an old grouping: The genomic and phenotypic variability of Oxalobacter formigenes and the implications for calcium oxalate stone prevention.</title>
        <authorList>
            <person name="Chmiel J.A."/>
            <person name="Carr C."/>
            <person name="Stuivenberg G.A."/>
            <person name="Venema R."/>
            <person name="Chanyi R.M."/>
            <person name="Al K.F."/>
            <person name="Giguere D."/>
            <person name="Say H."/>
            <person name="Akouris P.P."/>
            <person name="Dominguez Romero S.A."/>
            <person name="Kwong A."/>
            <person name="Tai V."/>
            <person name="Koval S.F."/>
            <person name="Razvi H."/>
            <person name="Bjazevic J."/>
            <person name="Burton J.P."/>
        </authorList>
    </citation>
    <scope>NUCLEOTIDE SEQUENCE</scope>
    <source>
        <strain evidence="12">OxK</strain>
    </source>
</reference>
<dbReference type="InterPro" id="IPR050428">
    <property type="entry name" value="TCS_sensor_his_kinase"/>
</dbReference>
<dbReference type="Gene3D" id="6.10.340.10">
    <property type="match status" value="1"/>
</dbReference>
<evidence type="ECO:0000256" key="4">
    <source>
        <dbReference type="ARBA" id="ARBA00022553"/>
    </source>
</evidence>
<gene>
    <name evidence="12" type="ORF">NB646_08700</name>
</gene>
<dbReference type="RefSeq" id="WP_269315790.1">
    <property type="nucleotide sequence ID" value="NZ_CP098251.1"/>
</dbReference>
<comment type="catalytic activity">
    <reaction evidence="1">
        <text>ATP + protein L-histidine = ADP + protein N-phospho-L-histidine.</text>
        <dbReference type="EC" id="2.7.13.3"/>
    </reaction>
</comment>
<evidence type="ECO:0000256" key="5">
    <source>
        <dbReference type="ARBA" id="ARBA00022679"/>
    </source>
</evidence>
<keyword evidence="6 10" id="KW-0812">Transmembrane</keyword>